<dbReference type="Proteomes" id="UP000197679">
    <property type="component" value="Chromosome"/>
</dbReference>
<reference evidence="2 3" key="1">
    <citation type="journal article" date="2017" name="Nat. Commun.">
        <title>'ARMAN' archaea depend on association with euryarchaeal host in culture and in situ.</title>
        <authorList>
            <person name="Golyshina O."/>
            <person name="Toshchakov S."/>
            <person name="Makarova K."/>
            <person name="Gavrilov S."/>
            <person name="Korzhenkov A."/>
            <person name="La Cono V."/>
            <person name="Arcadi E."/>
            <person name="Nechitaylo T."/>
            <person name="Ferrer M."/>
            <person name="Kublanov I."/>
            <person name="Wolf Y."/>
            <person name="Yakimov M."/>
            <person name="Golyshin P."/>
            <person name="Slesarev A."/>
            <person name="Kozyavkin S."/>
        </authorList>
    </citation>
    <scope>NUCLEOTIDE SEQUENCE [LARGE SCALE GENOMIC DNA]</scope>
    <source>
        <strain evidence="2 3">Mia14</strain>
    </source>
</reference>
<proteinExistence type="predicted"/>
<dbReference type="EMBL" id="CP019964">
    <property type="protein sequence ID" value="ASI14016.1"/>
    <property type="molecule type" value="Genomic_DNA"/>
</dbReference>
<evidence type="ECO:0000313" key="2">
    <source>
        <dbReference type="EMBL" id="ASI14016.1"/>
    </source>
</evidence>
<feature type="region of interest" description="Disordered" evidence="1">
    <location>
        <begin position="72"/>
        <end position="92"/>
    </location>
</feature>
<name>A0A218NNI1_9ARCH</name>
<protein>
    <submittedName>
        <fullName evidence="2">WHTH transcriptional regulator</fullName>
    </submittedName>
</protein>
<dbReference type="SUPFAM" id="SSF46785">
    <property type="entry name" value="Winged helix' DNA-binding domain"/>
    <property type="match status" value="1"/>
</dbReference>
<accession>A0A218NNI1</accession>
<organism evidence="2 3">
    <name type="scientific">Candidatus Mancarchaeum acidiphilum</name>
    <dbReference type="NCBI Taxonomy" id="1920749"/>
    <lineage>
        <taxon>Archaea</taxon>
        <taxon>Candidatus Micrarchaeota</taxon>
        <taxon>Candidatus Mancarchaeum</taxon>
    </lineage>
</organism>
<gene>
    <name evidence="2" type="ORF">Mia14_0716</name>
</gene>
<dbReference type="AlphaFoldDB" id="A0A218NNI1"/>
<dbReference type="CDD" id="cd00090">
    <property type="entry name" value="HTH_ARSR"/>
    <property type="match status" value="1"/>
</dbReference>
<evidence type="ECO:0000313" key="3">
    <source>
        <dbReference type="Proteomes" id="UP000197679"/>
    </source>
</evidence>
<evidence type="ECO:0000256" key="1">
    <source>
        <dbReference type="SAM" id="MobiDB-lite"/>
    </source>
</evidence>
<dbReference type="KEGG" id="marh:Mia14_0716"/>
<dbReference type="OrthoDB" id="382882at2157"/>
<dbReference type="InterPro" id="IPR036390">
    <property type="entry name" value="WH_DNA-bd_sf"/>
</dbReference>
<dbReference type="RefSeq" id="WP_088820278.1">
    <property type="nucleotide sequence ID" value="NZ_CP019964.1"/>
</dbReference>
<keyword evidence="3" id="KW-1185">Reference proteome</keyword>
<feature type="compositionally biased region" description="Acidic residues" evidence="1">
    <location>
        <begin position="72"/>
        <end position="84"/>
    </location>
</feature>
<dbReference type="InterPro" id="IPR011991">
    <property type="entry name" value="ArsR-like_HTH"/>
</dbReference>
<dbReference type="GeneID" id="33314268"/>
<sequence>MHSKKELEKEIANIKNQLKMINATNLNDYKPSQESDEDFVSLFKYMLEENKKTTLVLDSILKRIEKLESDVSEVYDDDEEEEEESSKVEKTESFVDQPKKEILLASTDVKIVQILQLSENSMASAEEVSRKMNYKGKNAASARLNRLYKMGLIDRYQLGHKVYYKYDPGKTTSTLIISPPQY</sequence>